<comment type="pathway">
    <text evidence="1">Lipid metabolism; bile acid biosynthesis.</text>
</comment>
<keyword evidence="4" id="KW-0443">Lipid metabolism</keyword>
<dbReference type="EMBL" id="JAFNJU010000004">
    <property type="protein sequence ID" value="MBO1264701.1"/>
    <property type="molecule type" value="Genomic_DNA"/>
</dbReference>
<name>A0A939HAZ3_9CLOT</name>
<protein>
    <recommendedName>
        <fullName evidence="5">choloylglycine hydrolase</fullName>
        <ecNumber evidence="5">3.5.1.24</ecNumber>
    </recommendedName>
    <alternativeName>
        <fullName evidence="6">Bile salt hydrolase</fullName>
    </alternativeName>
    <alternativeName>
        <fullName evidence="7">Choloylglycine hydrolase</fullName>
    </alternativeName>
</protein>
<dbReference type="PANTHER" id="PTHR35527:SF2">
    <property type="entry name" value="HYDROLASE"/>
    <property type="match status" value="1"/>
</dbReference>
<keyword evidence="3 11" id="KW-0378">Hydrolase</keyword>
<evidence type="ECO:0000313" key="11">
    <source>
        <dbReference type="EMBL" id="MBO1264701.1"/>
    </source>
</evidence>
<dbReference type="NCBIfam" id="NF038245">
    <property type="entry name" value="bile_salt_hydro"/>
    <property type="match status" value="1"/>
</dbReference>
<evidence type="ECO:0000259" key="10">
    <source>
        <dbReference type="Pfam" id="PF02275"/>
    </source>
</evidence>
<evidence type="ECO:0000256" key="4">
    <source>
        <dbReference type="ARBA" id="ARBA00023098"/>
    </source>
</evidence>
<dbReference type="GO" id="GO:0045302">
    <property type="term" value="F:choloylglycine hydrolase activity"/>
    <property type="evidence" value="ECO:0007669"/>
    <property type="project" value="UniProtKB-EC"/>
</dbReference>
<evidence type="ECO:0000256" key="1">
    <source>
        <dbReference type="ARBA" id="ARBA00004860"/>
    </source>
</evidence>
<gene>
    <name evidence="11" type="primary">bsh</name>
    <name evidence="11" type="ORF">J3A84_06625</name>
</gene>
<comment type="caution">
    <text evidence="11">The sequence shown here is derived from an EMBL/GenBank/DDBJ whole genome shotgun (WGS) entry which is preliminary data.</text>
</comment>
<dbReference type="SUPFAM" id="SSF56235">
    <property type="entry name" value="N-terminal nucleophile aminohydrolases (Ntn hydrolases)"/>
    <property type="match status" value="1"/>
</dbReference>
<evidence type="ECO:0000256" key="6">
    <source>
        <dbReference type="ARBA" id="ARBA00044804"/>
    </source>
</evidence>
<dbReference type="AlphaFoldDB" id="A0A939HAZ3"/>
<dbReference type="EC" id="3.5.1.24" evidence="5"/>
<organism evidence="11 12">
    <name type="scientific">Proteiniclasticum aestuarii</name>
    <dbReference type="NCBI Taxonomy" id="2817862"/>
    <lineage>
        <taxon>Bacteria</taxon>
        <taxon>Bacillati</taxon>
        <taxon>Bacillota</taxon>
        <taxon>Clostridia</taxon>
        <taxon>Eubacteriales</taxon>
        <taxon>Clostridiaceae</taxon>
        <taxon>Proteiniclasticum</taxon>
    </lineage>
</organism>
<evidence type="ECO:0000256" key="2">
    <source>
        <dbReference type="ARBA" id="ARBA00006625"/>
    </source>
</evidence>
<dbReference type="InterPro" id="IPR029132">
    <property type="entry name" value="CBAH/NAAA_C"/>
</dbReference>
<dbReference type="InterPro" id="IPR052193">
    <property type="entry name" value="Peptidase_C59"/>
</dbReference>
<comment type="catalytic activity">
    <reaction evidence="9">
        <text>taurodeoxycholate + H2O = deoxycholate + taurine</text>
        <dbReference type="Rhea" id="RHEA:47556"/>
        <dbReference type="ChEBI" id="CHEBI:15377"/>
        <dbReference type="ChEBI" id="CHEBI:23614"/>
        <dbReference type="ChEBI" id="CHEBI:36261"/>
        <dbReference type="ChEBI" id="CHEBI:507393"/>
    </reaction>
    <physiologicalReaction direction="left-to-right" evidence="9">
        <dbReference type="Rhea" id="RHEA:47557"/>
    </physiologicalReaction>
</comment>
<dbReference type="Pfam" id="PF02275">
    <property type="entry name" value="CBAH"/>
    <property type="match status" value="1"/>
</dbReference>
<evidence type="ECO:0000256" key="8">
    <source>
        <dbReference type="ARBA" id="ARBA00047285"/>
    </source>
</evidence>
<dbReference type="InterPro" id="IPR029055">
    <property type="entry name" value="Ntn_hydrolases_N"/>
</dbReference>
<keyword evidence="12" id="KW-1185">Reference proteome</keyword>
<dbReference type="Proteomes" id="UP000664218">
    <property type="component" value="Unassembled WGS sequence"/>
</dbReference>
<comment type="catalytic activity">
    <reaction evidence="8">
        <text>cholate + taurine = taurocholate + H2O</text>
        <dbReference type="Rhea" id="RHEA:47108"/>
        <dbReference type="ChEBI" id="CHEBI:15377"/>
        <dbReference type="ChEBI" id="CHEBI:29747"/>
        <dbReference type="ChEBI" id="CHEBI:36257"/>
        <dbReference type="ChEBI" id="CHEBI:507393"/>
    </reaction>
    <physiologicalReaction direction="right-to-left" evidence="8">
        <dbReference type="Rhea" id="RHEA:47110"/>
    </physiologicalReaction>
</comment>
<proteinExistence type="inferred from homology"/>
<comment type="similarity">
    <text evidence="2">Belongs to the peptidase C59 family.</text>
</comment>
<dbReference type="PANTHER" id="PTHR35527">
    <property type="entry name" value="CHOLOYLGLYCINE HYDROLASE"/>
    <property type="match status" value="1"/>
</dbReference>
<dbReference type="InterPro" id="IPR047711">
    <property type="entry name" value="CBAH"/>
</dbReference>
<evidence type="ECO:0000313" key="12">
    <source>
        <dbReference type="Proteomes" id="UP000664218"/>
    </source>
</evidence>
<dbReference type="Gene3D" id="3.60.60.10">
    <property type="entry name" value="Penicillin V Acylase, Chain A"/>
    <property type="match status" value="1"/>
</dbReference>
<evidence type="ECO:0000256" key="3">
    <source>
        <dbReference type="ARBA" id="ARBA00022801"/>
    </source>
</evidence>
<reference evidence="11" key="1">
    <citation type="submission" date="2021-03" db="EMBL/GenBank/DDBJ databases">
        <title>Proteiniclasticum marinus sp. nov., isolated from tidal flat sediment.</title>
        <authorList>
            <person name="Namirimu T."/>
            <person name="Yang J.-A."/>
            <person name="Yang S.-H."/>
            <person name="Kim Y.-J."/>
            <person name="Kwon K.K."/>
        </authorList>
    </citation>
    <scope>NUCLEOTIDE SEQUENCE</scope>
    <source>
        <strain evidence="11">SCR006</strain>
    </source>
</reference>
<evidence type="ECO:0000256" key="9">
    <source>
        <dbReference type="ARBA" id="ARBA00048897"/>
    </source>
</evidence>
<evidence type="ECO:0000256" key="7">
    <source>
        <dbReference type="ARBA" id="ARBA00044806"/>
    </source>
</evidence>
<dbReference type="CDD" id="cd00542">
    <property type="entry name" value="Ntn_PVA"/>
    <property type="match status" value="1"/>
</dbReference>
<accession>A0A939HAZ3</accession>
<evidence type="ECO:0000256" key="5">
    <source>
        <dbReference type="ARBA" id="ARBA00044769"/>
    </source>
</evidence>
<dbReference type="RefSeq" id="WP_207599218.1">
    <property type="nucleotide sequence ID" value="NZ_JAFNJU010000004.1"/>
</dbReference>
<feature type="domain" description="Choloylglycine hydrolase/NAAA C-terminal" evidence="10">
    <location>
        <begin position="2"/>
        <end position="312"/>
    </location>
</feature>
<sequence length="327" mass="37141">MCTAITYKTEDSYFGRNLDLHYSYDEKVTITPRNFPFHFKAASLSLERHYAMIGMATIIDGYPLYYEASNEKGVSMAGLNFPGNAVFKPFDENRTNISPYEFIPYILGQCKNMSEVRELLSKMNLVDIPFSKDLPLAPLHYMIAHGEESLTIEAVEEGLKIYDNPVGVLTNNPPFPYHLQRLQDFMHVTSHAPENLFSPKIKLRADSLGMGSIGLPGDYSSNSRFIRAAFVKLNSPSPSSERESVHQFFHILSSVFQPKGCSLVDDEHYEYTIYSSCINTDKGIYYYRTYDDSEIHAVKLFLEDLESTGLTSYPLAQPKGFHVQNPK</sequence>
<dbReference type="GO" id="GO:0006629">
    <property type="term" value="P:lipid metabolic process"/>
    <property type="evidence" value="ECO:0007669"/>
    <property type="project" value="UniProtKB-KW"/>
</dbReference>